<evidence type="ECO:0000313" key="3">
    <source>
        <dbReference type="EMBL" id="KAG9991793.1"/>
    </source>
</evidence>
<keyword evidence="4" id="KW-1185">Reference proteome</keyword>
<keyword evidence="2" id="KW-0472">Membrane</keyword>
<comment type="caution">
    <text evidence="3">The sequence shown here is derived from an EMBL/GenBank/DDBJ whole genome shotgun (WGS) entry which is preliminary data.</text>
</comment>
<feature type="non-terminal residue" evidence="3">
    <location>
        <position position="515"/>
    </location>
</feature>
<name>A0A9P8K305_AURME</name>
<feature type="compositionally biased region" description="Basic and acidic residues" evidence="1">
    <location>
        <begin position="335"/>
        <end position="351"/>
    </location>
</feature>
<reference evidence="3" key="2">
    <citation type="submission" date="2021-08" db="EMBL/GenBank/DDBJ databases">
        <authorList>
            <person name="Gostincar C."/>
            <person name="Sun X."/>
            <person name="Song Z."/>
            <person name="Gunde-Cimerman N."/>
        </authorList>
    </citation>
    <scope>NUCLEOTIDE SEQUENCE</scope>
    <source>
        <strain evidence="3">EXF-9298</strain>
    </source>
</reference>
<sequence length="515" mass="57259">MFTPWRLWSSVTADGPPKISLPERRPLPVAAGGEARLAFCAGAEDGLAVGFWLSCSQGCLVYRWNHRRRHECVMRLLCAHEVTLEVKQSKCGLVSSKGPRGRPCRSRWGCNYGLRFLTFHNLYRLCLLCTRSRRKRRLEFTNHVSESRLTVCTVGALTSLGSRGLRGFFSLAASAAAAFSAAFSAFSAAFLAFSAFSAATTSGSLLLRVCLTFLVGSCGAALALPFAVFAEVDKLRLRGRDTDGIRKPLRRRRHGRGAPGALVEGEPEVQTRRCNRQYRTAREALATTKADDGLEFEIWTASSGASDDDVNQQPQIGEMWKGRKSQTYKKTTQQIEREERGRRKEERDRKCAMMGSKKLSVSPGFLRCWLREQVAENDQTNSPAKASYDLGMRGAKERAVTSPLGIYSLLIASLQSYLARLESPFELQKLQVDHPEHYLKAWLARIADETCRVGNVKQHFVPLLSVLHKVRDGVHDLLRVCVNVVQGPPTFSDDRCSGIKNRAPGKKVGLPQPRA</sequence>
<keyword evidence="2" id="KW-1133">Transmembrane helix</keyword>
<feature type="transmembrane region" description="Helical" evidence="2">
    <location>
        <begin position="205"/>
        <end position="230"/>
    </location>
</feature>
<evidence type="ECO:0000256" key="2">
    <source>
        <dbReference type="SAM" id="Phobius"/>
    </source>
</evidence>
<feature type="region of interest" description="Disordered" evidence="1">
    <location>
        <begin position="250"/>
        <end position="269"/>
    </location>
</feature>
<feature type="region of interest" description="Disordered" evidence="1">
    <location>
        <begin position="322"/>
        <end position="353"/>
    </location>
</feature>
<keyword evidence="2" id="KW-0812">Transmembrane</keyword>
<reference evidence="3" key="1">
    <citation type="journal article" date="2021" name="J Fungi (Basel)">
        <title>Virulence traits and population genomics of the black yeast Aureobasidium melanogenum.</title>
        <authorList>
            <person name="Cernosa A."/>
            <person name="Sun X."/>
            <person name="Gostincar C."/>
            <person name="Fang C."/>
            <person name="Gunde-Cimerman N."/>
            <person name="Song Z."/>
        </authorList>
    </citation>
    <scope>NUCLEOTIDE SEQUENCE</scope>
    <source>
        <strain evidence="3">EXF-9298</strain>
    </source>
</reference>
<protein>
    <submittedName>
        <fullName evidence="3">Uncharacterized protein</fullName>
    </submittedName>
</protein>
<evidence type="ECO:0000256" key="1">
    <source>
        <dbReference type="SAM" id="MobiDB-lite"/>
    </source>
</evidence>
<dbReference type="AlphaFoldDB" id="A0A9P8K305"/>
<proteinExistence type="predicted"/>
<feature type="transmembrane region" description="Helical" evidence="2">
    <location>
        <begin position="168"/>
        <end position="193"/>
    </location>
</feature>
<accession>A0A9P8K305</accession>
<organism evidence="3 4">
    <name type="scientific">Aureobasidium melanogenum</name>
    <name type="common">Aureobasidium pullulans var. melanogenum</name>
    <dbReference type="NCBI Taxonomy" id="46634"/>
    <lineage>
        <taxon>Eukaryota</taxon>
        <taxon>Fungi</taxon>
        <taxon>Dikarya</taxon>
        <taxon>Ascomycota</taxon>
        <taxon>Pezizomycotina</taxon>
        <taxon>Dothideomycetes</taxon>
        <taxon>Dothideomycetidae</taxon>
        <taxon>Dothideales</taxon>
        <taxon>Saccotheciaceae</taxon>
        <taxon>Aureobasidium</taxon>
    </lineage>
</organism>
<evidence type="ECO:0000313" key="4">
    <source>
        <dbReference type="Proteomes" id="UP000729357"/>
    </source>
</evidence>
<gene>
    <name evidence="3" type="ORF">KCU98_g259</name>
</gene>
<dbReference type="EMBL" id="JAHFXS010000001">
    <property type="protein sequence ID" value="KAG9991793.1"/>
    <property type="molecule type" value="Genomic_DNA"/>
</dbReference>
<feature type="region of interest" description="Disordered" evidence="1">
    <location>
        <begin position="495"/>
        <end position="515"/>
    </location>
</feature>
<dbReference type="Proteomes" id="UP000729357">
    <property type="component" value="Unassembled WGS sequence"/>
</dbReference>